<dbReference type="OrthoDB" id="8447118at2"/>
<dbReference type="InterPro" id="IPR036388">
    <property type="entry name" value="WH-like_DNA-bd_sf"/>
</dbReference>
<keyword evidence="3" id="KW-1185">Reference proteome</keyword>
<dbReference type="InterPro" id="IPR000835">
    <property type="entry name" value="HTH_MarR-typ"/>
</dbReference>
<dbReference type="AlphaFoldDB" id="A0A1N7LPM0"/>
<protein>
    <submittedName>
        <fullName evidence="2">DNA-binding transcriptional regulator, MarR family</fullName>
    </submittedName>
</protein>
<dbReference type="InterPro" id="IPR036390">
    <property type="entry name" value="WH_DNA-bd_sf"/>
</dbReference>
<evidence type="ECO:0000313" key="3">
    <source>
        <dbReference type="Proteomes" id="UP000186141"/>
    </source>
</evidence>
<keyword evidence="2" id="KW-0238">DNA-binding</keyword>
<accession>A0A1N7LPM0</accession>
<feature type="domain" description="HTH marR-type" evidence="1">
    <location>
        <begin position="9"/>
        <end position="146"/>
    </location>
</feature>
<dbReference type="PANTHER" id="PTHR33164:SF89">
    <property type="entry name" value="MARR FAMILY REGULATORY PROTEIN"/>
    <property type="match status" value="1"/>
</dbReference>
<dbReference type="Gene3D" id="1.10.10.10">
    <property type="entry name" value="Winged helix-like DNA-binding domain superfamily/Winged helix DNA-binding domain"/>
    <property type="match status" value="1"/>
</dbReference>
<dbReference type="SMART" id="SM00347">
    <property type="entry name" value="HTH_MARR"/>
    <property type="match status" value="1"/>
</dbReference>
<dbReference type="PANTHER" id="PTHR33164">
    <property type="entry name" value="TRANSCRIPTIONAL REGULATOR, MARR FAMILY"/>
    <property type="match status" value="1"/>
</dbReference>
<dbReference type="InterPro" id="IPR039422">
    <property type="entry name" value="MarR/SlyA-like"/>
</dbReference>
<dbReference type="GO" id="GO:0003677">
    <property type="term" value="F:DNA binding"/>
    <property type="evidence" value="ECO:0007669"/>
    <property type="project" value="UniProtKB-KW"/>
</dbReference>
<evidence type="ECO:0000313" key="2">
    <source>
        <dbReference type="EMBL" id="SIS75714.1"/>
    </source>
</evidence>
<reference evidence="2 3" key="1">
    <citation type="submission" date="2017-01" db="EMBL/GenBank/DDBJ databases">
        <authorList>
            <person name="Mah S.A."/>
            <person name="Swanson W.J."/>
            <person name="Moy G.W."/>
            <person name="Vacquier V.D."/>
        </authorList>
    </citation>
    <scope>NUCLEOTIDE SEQUENCE [LARGE SCALE GENOMIC DNA]</scope>
    <source>
        <strain evidence="2 3">DSM 26375</strain>
    </source>
</reference>
<evidence type="ECO:0000259" key="1">
    <source>
        <dbReference type="PROSITE" id="PS50995"/>
    </source>
</evidence>
<dbReference type="Pfam" id="PF01047">
    <property type="entry name" value="MarR"/>
    <property type="match status" value="1"/>
</dbReference>
<dbReference type="SUPFAM" id="SSF46785">
    <property type="entry name" value="Winged helix' DNA-binding domain"/>
    <property type="match status" value="1"/>
</dbReference>
<dbReference type="Proteomes" id="UP000186141">
    <property type="component" value="Unassembled WGS sequence"/>
</dbReference>
<gene>
    <name evidence="2" type="ORF">SAMN05421774_10276</name>
</gene>
<dbReference type="STRING" id="1086013.SAMN05421774_10276"/>
<sequence length="157" mass="16711">MTTTDAMELLGLQHSLRRIAHATEVHSRRIDREFGLTLPQVSVLSCVQSLGAGAHSRAIAAAAHLSPPTVVGILDKLEAKGMIRRERSALDRRVVHTTLTEAGARALRAVPVPSGRQFQDAFMALDEAVRAGILSAFAQVADMMEAPAIPATPPMSG</sequence>
<dbReference type="PROSITE" id="PS50995">
    <property type="entry name" value="HTH_MARR_2"/>
    <property type="match status" value="1"/>
</dbReference>
<dbReference type="GO" id="GO:0006950">
    <property type="term" value="P:response to stress"/>
    <property type="evidence" value="ECO:0007669"/>
    <property type="project" value="TreeGrafter"/>
</dbReference>
<dbReference type="EMBL" id="FTOT01000002">
    <property type="protein sequence ID" value="SIS75714.1"/>
    <property type="molecule type" value="Genomic_DNA"/>
</dbReference>
<name>A0A1N7LPM0_9RHOB</name>
<dbReference type="RefSeq" id="WP_159441419.1">
    <property type="nucleotide sequence ID" value="NZ_BMEH01000002.1"/>
</dbReference>
<proteinExistence type="predicted"/>
<organism evidence="2 3">
    <name type="scientific">Gemmobacter megaterium</name>
    <dbReference type="NCBI Taxonomy" id="1086013"/>
    <lineage>
        <taxon>Bacteria</taxon>
        <taxon>Pseudomonadati</taxon>
        <taxon>Pseudomonadota</taxon>
        <taxon>Alphaproteobacteria</taxon>
        <taxon>Rhodobacterales</taxon>
        <taxon>Paracoccaceae</taxon>
        <taxon>Gemmobacter</taxon>
    </lineage>
</organism>
<dbReference type="GO" id="GO:0003700">
    <property type="term" value="F:DNA-binding transcription factor activity"/>
    <property type="evidence" value="ECO:0007669"/>
    <property type="project" value="InterPro"/>
</dbReference>